<accession>W4KNN7</accession>
<dbReference type="GeneID" id="20675812"/>
<dbReference type="KEGG" id="hir:HETIRDRAFT_447963"/>
<organism evidence="2 3">
    <name type="scientific">Heterobasidion irregulare (strain TC 32-1)</name>
    <dbReference type="NCBI Taxonomy" id="747525"/>
    <lineage>
        <taxon>Eukaryota</taxon>
        <taxon>Fungi</taxon>
        <taxon>Dikarya</taxon>
        <taxon>Basidiomycota</taxon>
        <taxon>Agaricomycotina</taxon>
        <taxon>Agaricomycetes</taxon>
        <taxon>Russulales</taxon>
        <taxon>Bondarzewiaceae</taxon>
        <taxon>Heterobasidion</taxon>
        <taxon>Heterobasidion annosum species complex</taxon>
    </lineage>
</organism>
<keyword evidence="3" id="KW-1185">Reference proteome</keyword>
<dbReference type="Proteomes" id="UP000030671">
    <property type="component" value="Unassembled WGS sequence"/>
</dbReference>
<reference evidence="2 3" key="1">
    <citation type="journal article" date="2012" name="New Phytol.">
        <title>Insight into trade-off between wood decay and parasitism from the genome of a fungal forest pathogen.</title>
        <authorList>
            <person name="Olson A."/>
            <person name="Aerts A."/>
            <person name="Asiegbu F."/>
            <person name="Belbahri L."/>
            <person name="Bouzid O."/>
            <person name="Broberg A."/>
            <person name="Canback B."/>
            <person name="Coutinho P.M."/>
            <person name="Cullen D."/>
            <person name="Dalman K."/>
            <person name="Deflorio G."/>
            <person name="van Diepen L.T."/>
            <person name="Dunand C."/>
            <person name="Duplessis S."/>
            <person name="Durling M."/>
            <person name="Gonthier P."/>
            <person name="Grimwood J."/>
            <person name="Fossdal C.G."/>
            <person name="Hansson D."/>
            <person name="Henrissat B."/>
            <person name="Hietala A."/>
            <person name="Himmelstrand K."/>
            <person name="Hoffmeister D."/>
            <person name="Hogberg N."/>
            <person name="James T.Y."/>
            <person name="Karlsson M."/>
            <person name="Kohler A."/>
            <person name="Kues U."/>
            <person name="Lee Y.H."/>
            <person name="Lin Y.C."/>
            <person name="Lind M."/>
            <person name="Lindquist E."/>
            <person name="Lombard V."/>
            <person name="Lucas S."/>
            <person name="Lunden K."/>
            <person name="Morin E."/>
            <person name="Murat C."/>
            <person name="Park J."/>
            <person name="Raffaello T."/>
            <person name="Rouze P."/>
            <person name="Salamov A."/>
            <person name="Schmutz J."/>
            <person name="Solheim H."/>
            <person name="Stahlberg J."/>
            <person name="Velez H."/>
            <person name="de Vries R.P."/>
            <person name="Wiebenga A."/>
            <person name="Woodward S."/>
            <person name="Yakovlev I."/>
            <person name="Garbelotto M."/>
            <person name="Martin F."/>
            <person name="Grigoriev I.V."/>
            <person name="Stenlid J."/>
        </authorList>
    </citation>
    <scope>NUCLEOTIDE SEQUENCE [LARGE SCALE GENOMIC DNA]</scope>
    <source>
        <strain evidence="2 3">TC 32-1</strain>
    </source>
</reference>
<protein>
    <submittedName>
        <fullName evidence="2">Uncharacterized protein</fullName>
    </submittedName>
</protein>
<sequence length="132" mass="14092">MTTPIINHLSTRVPSFTRPPHAQAQDPRLPVGDDAAKITTAGDQQTLVRRAKEMGIGGDDRGQAGWALIPSPRTQTISIAPAAPAKGRMRVFAATAEATNFGNEFLTYLQAFCSDAQPRRGKTTGMCLARGT</sequence>
<evidence type="ECO:0000256" key="1">
    <source>
        <dbReference type="SAM" id="MobiDB-lite"/>
    </source>
</evidence>
<feature type="region of interest" description="Disordered" evidence="1">
    <location>
        <begin position="1"/>
        <end position="28"/>
    </location>
</feature>
<evidence type="ECO:0000313" key="2">
    <source>
        <dbReference type="EMBL" id="ETW87453.1"/>
    </source>
</evidence>
<name>W4KNN7_HETIT</name>
<dbReference type="EMBL" id="KI925454">
    <property type="protein sequence ID" value="ETW87453.1"/>
    <property type="molecule type" value="Genomic_DNA"/>
</dbReference>
<gene>
    <name evidence="2" type="ORF">HETIRDRAFT_447963</name>
</gene>
<dbReference type="AlphaFoldDB" id="W4KNN7"/>
<evidence type="ECO:0000313" key="3">
    <source>
        <dbReference type="Proteomes" id="UP000030671"/>
    </source>
</evidence>
<dbReference type="HOGENOM" id="CLU_1917313_0_0_1"/>
<feature type="compositionally biased region" description="Polar residues" evidence="1">
    <location>
        <begin position="1"/>
        <end position="14"/>
    </location>
</feature>
<dbReference type="RefSeq" id="XP_009541354.1">
    <property type="nucleotide sequence ID" value="XM_009543059.1"/>
</dbReference>
<dbReference type="InParanoid" id="W4KNN7"/>
<proteinExistence type="predicted"/>